<evidence type="ECO:0000256" key="1">
    <source>
        <dbReference type="SAM" id="MobiDB-lite"/>
    </source>
</evidence>
<accession>A0A2T0A5W1</accession>
<dbReference type="EMBL" id="LCTV02000008">
    <property type="protein sequence ID" value="PRQ73360.1"/>
    <property type="molecule type" value="Genomic_DNA"/>
</dbReference>
<name>A0A2T0A5W1_RHOTO</name>
<dbReference type="AlphaFoldDB" id="A0A2T0A5W1"/>
<evidence type="ECO:0000313" key="2">
    <source>
        <dbReference type="EMBL" id="PRQ73360.1"/>
    </source>
</evidence>
<dbReference type="Proteomes" id="UP000239560">
    <property type="component" value="Unassembled WGS sequence"/>
</dbReference>
<feature type="region of interest" description="Disordered" evidence="1">
    <location>
        <begin position="127"/>
        <end position="174"/>
    </location>
</feature>
<proteinExistence type="predicted"/>
<gene>
    <name evidence="2" type="ORF">AAT19DRAFT_16113</name>
</gene>
<feature type="compositionally biased region" description="Basic and acidic residues" evidence="1">
    <location>
        <begin position="153"/>
        <end position="162"/>
    </location>
</feature>
<reference evidence="2 3" key="1">
    <citation type="journal article" date="2018" name="Elife">
        <title>Functional genomics of lipid metabolism in the oleaginous yeast Rhodosporidium toruloides.</title>
        <authorList>
            <person name="Coradetti S.T."/>
            <person name="Pinel D."/>
            <person name="Geiselman G."/>
            <person name="Ito M."/>
            <person name="Mondo S."/>
            <person name="Reilly M.C."/>
            <person name="Cheng Y.F."/>
            <person name="Bauer S."/>
            <person name="Grigoriev I."/>
            <person name="Gladden J.M."/>
            <person name="Simmons B.A."/>
            <person name="Brem R."/>
            <person name="Arkin A.P."/>
            <person name="Skerker J.M."/>
        </authorList>
    </citation>
    <scope>NUCLEOTIDE SEQUENCE [LARGE SCALE GENOMIC DNA]</scope>
    <source>
        <strain evidence="2 3">NBRC 0880</strain>
    </source>
</reference>
<feature type="compositionally biased region" description="Basic and acidic residues" evidence="1">
    <location>
        <begin position="127"/>
        <end position="145"/>
    </location>
</feature>
<evidence type="ECO:0000313" key="3">
    <source>
        <dbReference type="Proteomes" id="UP000239560"/>
    </source>
</evidence>
<comment type="caution">
    <text evidence="2">The sequence shown here is derived from an EMBL/GenBank/DDBJ whole genome shotgun (WGS) entry which is preliminary data.</text>
</comment>
<organism evidence="2 3">
    <name type="scientific">Rhodotorula toruloides</name>
    <name type="common">Yeast</name>
    <name type="synonym">Rhodosporidium toruloides</name>
    <dbReference type="NCBI Taxonomy" id="5286"/>
    <lineage>
        <taxon>Eukaryota</taxon>
        <taxon>Fungi</taxon>
        <taxon>Dikarya</taxon>
        <taxon>Basidiomycota</taxon>
        <taxon>Pucciniomycotina</taxon>
        <taxon>Microbotryomycetes</taxon>
        <taxon>Sporidiobolales</taxon>
        <taxon>Sporidiobolaceae</taxon>
        <taxon>Rhodotorula</taxon>
    </lineage>
</organism>
<sequence>MSAVRSRSTALSASSWACGKCREFVMCALRVSNLSLVLTPHRPQIPGLLLPPSSTFCPSSSFLPVMQSRFNAAAQRLSTLQRRASKSSYDESRSRAFALARNSRLLATQRAGDAVFVITGSTTKVSEREAMREEKRSCSSLERRAASVKKSSAAREESECKSECTLLSDRRHRR</sequence>
<protein>
    <submittedName>
        <fullName evidence="2">Uncharacterized protein</fullName>
    </submittedName>
</protein>